<protein>
    <submittedName>
        <fullName evidence="2">Oxygenase MpaB family protein</fullName>
        <ecNumber evidence="2">1.-.-.-</ecNumber>
    </submittedName>
</protein>
<organism evidence="2 3">
    <name type="scientific">Amnibacterium endophyticum</name>
    <dbReference type="NCBI Taxonomy" id="2109337"/>
    <lineage>
        <taxon>Bacteria</taxon>
        <taxon>Bacillati</taxon>
        <taxon>Actinomycetota</taxon>
        <taxon>Actinomycetes</taxon>
        <taxon>Micrococcales</taxon>
        <taxon>Microbacteriaceae</taxon>
        <taxon>Amnibacterium</taxon>
    </lineage>
</organism>
<sequence>MLVDDFLRRRVLQVLSGQPSGVPEHVRALSEGDDAGWFAADSAPWAVHEDIATLVAGPRALLMQALHPGAMAGVHDHSRYREDPLGRLVGTIRWITTTTYGTREQAERACGWVRHLHEHVRGTYTDSSGASVAYAAQDADLVSWVHIAFADSFLRAFQAFSGREVPGGADAYVRDWAVAGELMGVPDPPRSVAQLEQRLEAFRPALVADDRVRDAVRFIRRPPLPNPVALTYPPLFWGAAETLPAWARQMLGVRRPDRLQVASTRAVLASTRRLLGRAAAPQQAELRLARLRGASGIPGASAP</sequence>
<proteinExistence type="predicted"/>
<accession>A0ABW4LFB0</accession>
<evidence type="ECO:0000313" key="2">
    <source>
        <dbReference type="EMBL" id="MFD1721762.1"/>
    </source>
</evidence>
<dbReference type="RefSeq" id="WP_377934290.1">
    <property type="nucleotide sequence ID" value="NZ_JBHUEA010000013.1"/>
</dbReference>
<dbReference type="GO" id="GO:0016491">
    <property type="term" value="F:oxidoreductase activity"/>
    <property type="evidence" value="ECO:0007669"/>
    <property type="project" value="UniProtKB-KW"/>
</dbReference>
<dbReference type="EC" id="1.-.-.-" evidence="2"/>
<dbReference type="Proteomes" id="UP001597347">
    <property type="component" value="Unassembled WGS sequence"/>
</dbReference>
<dbReference type="EMBL" id="JBHUEA010000013">
    <property type="protein sequence ID" value="MFD1721762.1"/>
    <property type="molecule type" value="Genomic_DNA"/>
</dbReference>
<evidence type="ECO:0000313" key="3">
    <source>
        <dbReference type="Proteomes" id="UP001597347"/>
    </source>
</evidence>
<dbReference type="PANTHER" id="PTHR36151">
    <property type="entry name" value="BLR2777 PROTEIN"/>
    <property type="match status" value="1"/>
</dbReference>
<dbReference type="PANTHER" id="PTHR36151:SF3">
    <property type="entry name" value="ER-BOUND OXYGENASE MPAB_MPAB'_RUBBER OXYGENASE CATALYTIC DOMAIN-CONTAINING PROTEIN"/>
    <property type="match status" value="1"/>
</dbReference>
<comment type="caution">
    <text evidence="2">The sequence shown here is derived from an EMBL/GenBank/DDBJ whole genome shotgun (WGS) entry which is preliminary data.</text>
</comment>
<dbReference type="Pfam" id="PF09995">
    <property type="entry name" value="MPAB_Lcp_cat"/>
    <property type="match status" value="1"/>
</dbReference>
<name>A0ABW4LFB0_9MICO</name>
<feature type="domain" description="ER-bound oxygenase mpaB/mpaB'/Rubber oxygenase catalytic" evidence="1">
    <location>
        <begin position="45"/>
        <end position="269"/>
    </location>
</feature>
<dbReference type="InterPro" id="IPR018713">
    <property type="entry name" value="MPAB/Lcp_cat_dom"/>
</dbReference>
<keyword evidence="3" id="KW-1185">Reference proteome</keyword>
<gene>
    <name evidence="2" type="ORF">ACFSBI_09390</name>
</gene>
<keyword evidence="2" id="KW-0560">Oxidoreductase</keyword>
<reference evidence="3" key="1">
    <citation type="journal article" date="2019" name="Int. J. Syst. Evol. Microbiol.">
        <title>The Global Catalogue of Microorganisms (GCM) 10K type strain sequencing project: providing services to taxonomists for standard genome sequencing and annotation.</title>
        <authorList>
            <consortium name="The Broad Institute Genomics Platform"/>
            <consortium name="The Broad Institute Genome Sequencing Center for Infectious Disease"/>
            <person name="Wu L."/>
            <person name="Ma J."/>
        </authorList>
    </citation>
    <scope>NUCLEOTIDE SEQUENCE [LARGE SCALE GENOMIC DNA]</scope>
    <source>
        <strain evidence="3">CGMCC 1.12471</strain>
    </source>
</reference>
<evidence type="ECO:0000259" key="1">
    <source>
        <dbReference type="Pfam" id="PF09995"/>
    </source>
</evidence>